<gene>
    <name evidence="6" type="ORF">UU39_C0004G0004</name>
</gene>
<evidence type="ECO:0000313" key="6">
    <source>
        <dbReference type="EMBL" id="KKR90919.1"/>
    </source>
</evidence>
<keyword evidence="3 4" id="KW-0067">ATP-binding</keyword>
<dbReference type="Pfam" id="PF01923">
    <property type="entry name" value="Cob_adeno_trans"/>
    <property type="match status" value="1"/>
</dbReference>
<name>A0A0G0UQ58_9BACT</name>
<sequence>MAIYTKKGDKGETGLFSSDKSKKRRISKASLKVEAIGSVDEANTFLGLSASFMRNKEINLKIIEIQRHLFEVGARLAGARIDLDENLPKEMEKEIDEMDIELPKLTHFILPGGSNGGSLLFMARTFIRRAERRVVSLSKKEKVNANLIIYLNRLSDYVYTLARYSNFKEGIKEKAWRG</sequence>
<dbReference type="Proteomes" id="UP000034275">
    <property type="component" value="Unassembled WGS sequence"/>
</dbReference>
<protein>
    <recommendedName>
        <fullName evidence="4">Corrinoid adenosyltransferase</fullName>
        <ecNumber evidence="4">2.5.1.17</ecNumber>
    </recommendedName>
    <alternativeName>
        <fullName evidence="4">Cob(II)alamin adenosyltransferase</fullName>
    </alternativeName>
    <alternativeName>
        <fullName evidence="4">Cob(II)yrinic acid a,c-diamide adenosyltransferase</fullName>
    </alternativeName>
    <alternativeName>
        <fullName evidence="4">Cobinamide/cobalamin adenosyltransferase</fullName>
    </alternativeName>
</protein>
<dbReference type="NCBIfam" id="TIGR00636">
    <property type="entry name" value="PduO_Nterm"/>
    <property type="match status" value="1"/>
</dbReference>
<accession>A0A0G0UQ58</accession>
<dbReference type="InterPro" id="IPR029499">
    <property type="entry name" value="PduO-typ"/>
</dbReference>
<keyword evidence="4" id="KW-0169">Cobalamin biosynthesis</keyword>
<dbReference type="GO" id="GO:0009236">
    <property type="term" value="P:cobalamin biosynthetic process"/>
    <property type="evidence" value="ECO:0007669"/>
    <property type="project" value="UniProtKB-UniRule"/>
</dbReference>
<evidence type="ECO:0000256" key="3">
    <source>
        <dbReference type="ARBA" id="ARBA00022840"/>
    </source>
</evidence>
<evidence type="ECO:0000259" key="5">
    <source>
        <dbReference type="Pfam" id="PF01923"/>
    </source>
</evidence>
<organism evidence="6 7">
    <name type="scientific">Candidatus Woesebacteria bacterium GW2011_GWD1_41_12</name>
    <dbReference type="NCBI Taxonomy" id="1618593"/>
    <lineage>
        <taxon>Bacteria</taxon>
        <taxon>Candidatus Woeseibacteriota</taxon>
    </lineage>
</organism>
<dbReference type="GO" id="GO:0008817">
    <property type="term" value="F:corrinoid adenosyltransferase activity"/>
    <property type="evidence" value="ECO:0007669"/>
    <property type="project" value="UniProtKB-UniRule"/>
</dbReference>
<feature type="domain" description="Cobalamin adenosyltransferase-like" evidence="5">
    <location>
        <begin position="3"/>
        <end position="164"/>
    </location>
</feature>
<comment type="catalytic activity">
    <reaction evidence="4">
        <text>2 cob(II)yrinate a,c diamide + reduced [electron-transfer flavoprotein] + 2 ATP = 2 adenosylcob(III)yrinate a,c-diamide + 2 triphosphate + oxidized [electron-transfer flavoprotein] + 3 H(+)</text>
        <dbReference type="Rhea" id="RHEA:11528"/>
        <dbReference type="Rhea" id="RHEA-COMP:10685"/>
        <dbReference type="Rhea" id="RHEA-COMP:10686"/>
        <dbReference type="ChEBI" id="CHEBI:15378"/>
        <dbReference type="ChEBI" id="CHEBI:18036"/>
        <dbReference type="ChEBI" id="CHEBI:30616"/>
        <dbReference type="ChEBI" id="CHEBI:57692"/>
        <dbReference type="ChEBI" id="CHEBI:58307"/>
        <dbReference type="ChEBI" id="CHEBI:58503"/>
        <dbReference type="ChEBI" id="CHEBI:58537"/>
        <dbReference type="EC" id="2.5.1.17"/>
    </reaction>
</comment>
<comment type="caution">
    <text evidence="6">The sequence shown here is derived from an EMBL/GenBank/DDBJ whole genome shotgun (WGS) entry which is preliminary data.</text>
</comment>
<dbReference type="PANTHER" id="PTHR12213">
    <property type="entry name" value="CORRINOID ADENOSYLTRANSFERASE"/>
    <property type="match status" value="1"/>
</dbReference>
<reference evidence="6 7" key="1">
    <citation type="journal article" date="2015" name="Nature">
        <title>rRNA introns, odd ribosomes, and small enigmatic genomes across a large radiation of phyla.</title>
        <authorList>
            <person name="Brown C.T."/>
            <person name="Hug L.A."/>
            <person name="Thomas B.C."/>
            <person name="Sharon I."/>
            <person name="Castelle C.J."/>
            <person name="Singh A."/>
            <person name="Wilkins M.J."/>
            <person name="Williams K.H."/>
            <person name="Banfield J.F."/>
        </authorList>
    </citation>
    <scope>NUCLEOTIDE SEQUENCE [LARGE SCALE GENOMIC DNA]</scope>
</reference>
<dbReference type="InterPro" id="IPR016030">
    <property type="entry name" value="CblAdoTrfase-like"/>
</dbReference>
<evidence type="ECO:0000256" key="4">
    <source>
        <dbReference type="RuleBase" id="RU366026"/>
    </source>
</evidence>
<proteinExistence type="inferred from homology"/>
<comment type="similarity">
    <text evidence="4">Belongs to the Cob(I)alamin adenosyltransferase family.</text>
</comment>
<dbReference type="UniPathway" id="UPA00148">
    <property type="reaction ID" value="UER00233"/>
</dbReference>
<keyword evidence="1 4" id="KW-0808">Transferase</keyword>
<dbReference type="Gene3D" id="1.20.1200.10">
    <property type="entry name" value="Cobalamin adenosyltransferase-like"/>
    <property type="match status" value="1"/>
</dbReference>
<evidence type="ECO:0000256" key="2">
    <source>
        <dbReference type="ARBA" id="ARBA00022741"/>
    </source>
</evidence>
<evidence type="ECO:0000256" key="1">
    <source>
        <dbReference type="ARBA" id="ARBA00022679"/>
    </source>
</evidence>
<evidence type="ECO:0000313" key="7">
    <source>
        <dbReference type="Proteomes" id="UP000034275"/>
    </source>
</evidence>
<dbReference type="PATRIC" id="fig|1618593.3.peg.98"/>
<dbReference type="InterPro" id="IPR036451">
    <property type="entry name" value="CblAdoTrfase-like_sf"/>
</dbReference>
<dbReference type="PANTHER" id="PTHR12213:SF0">
    <property type="entry name" value="CORRINOID ADENOSYLTRANSFERASE MMAB"/>
    <property type="match status" value="1"/>
</dbReference>
<dbReference type="EMBL" id="LCAL01000004">
    <property type="protein sequence ID" value="KKR90919.1"/>
    <property type="molecule type" value="Genomic_DNA"/>
</dbReference>
<dbReference type="EC" id="2.5.1.17" evidence="4"/>
<comment type="catalytic activity">
    <reaction evidence="4">
        <text>2 cob(II)alamin + reduced [electron-transfer flavoprotein] + 2 ATP = 2 adenosylcob(III)alamin + 2 triphosphate + oxidized [electron-transfer flavoprotein] + 3 H(+)</text>
        <dbReference type="Rhea" id="RHEA:28671"/>
        <dbReference type="Rhea" id="RHEA-COMP:10685"/>
        <dbReference type="Rhea" id="RHEA-COMP:10686"/>
        <dbReference type="ChEBI" id="CHEBI:15378"/>
        <dbReference type="ChEBI" id="CHEBI:16304"/>
        <dbReference type="ChEBI" id="CHEBI:18036"/>
        <dbReference type="ChEBI" id="CHEBI:18408"/>
        <dbReference type="ChEBI" id="CHEBI:30616"/>
        <dbReference type="ChEBI" id="CHEBI:57692"/>
        <dbReference type="ChEBI" id="CHEBI:58307"/>
        <dbReference type="EC" id="2.5.1.17"/>
    </reaction>
</comment>
<dbReference type="SUPFAM" id="SSF89028">
    <property type="entry name" value="Cobalamin adenosyltransferase-like"/>
    <property type="match status" value="1"/>
</dbReference>
<keyword evidence="2 4" id="KW-0547">Nucleotide-binding</keyword>
<dbReference type="AlphaFoldDB" id="A0A0G0UQ58"/>
<dbReference type="GO" id="GO:0005524">
    <property type="term" value="F:ATP binding"/>
    <property type="evidence" value="ECO:0007669"/>
    <property type="project" value="UniProtKB-UniRule"/>
</dbReference>
<comment type="pathway">
    <text evidence="4">Cofactor biosynthesis; adenosylcobalamin biosynthesis; adenosylcobalamin from cob(II)yrinate a,c-diamide: step 2/7.</text>
</comment>